<keyword evidence="11 12" id="KW-0472">Membrane</keyword>
<feature type="signal peptide" evidence="13">
    <location>
        <begin position="1"/>
        <end position="22"/>
    </location>
</feature>
<feature type="transmembrane region" description="Helical" evidence="12">
    <location>
        <begin position="279"/>
        <end position="296"/>
    </location>
</feature>
<feature type="transmembrane region" description="Helical" evidence="12">
    <location>
        <begin position="187"/>
        <end position="209"/>
    </location>
</feature>
<keyword evidence="12" id="KW-0813">Transport</keyword>
<evidence type="ECO:0000313" key="15">
    <source>
        <dbReference type="EMBL" id="QOJ46280.1"/>
    </source>
</evidence>
<feature type="transmembrane region" description="Helical" evidence="12">
    <location>
        <begin position="67"/>
        <end position="91"/>
    </location>
</feature>
<comment type="similarity">
    <text evidence="3 12">Belongs to the complex I subunit 4 family.</text>
</comment>
<feature type="transmembrane region" description="Helical" evidence="12">
    <location>
        <begin position="308"/>
        <end position="328"/>
    </location>
</feature>
<evidence type="ECO:0000256" key="10">
    <source>
        <dbReference type="ARBA" id="ARBA00023075"/>
    </source>
</evidence>
<evidence type="ECO:0000256" key="2">
    <source>
        <dbReference type="ARBA" id="ARBA00004141"/>
    </source>
</evidence>
<evidence type="ECO:0000256" key="9">
    <source>
        <dbReference type="ARBA" id="ARBA00023027"/>
    </source>
</evidence>
<dbReference type="PANTHER" id="PTHR43507">
    <property type="entry name" value="NADH-UBIQUINONE OXIDOREDUCTASE CHAIN 4"/>
    <property type="match status" value="1"/>
</dbReference>
<evidence type="ECO:0000256" key="11">
    <source>
        <dbReference type="ARBA" id="ARBA00023136"/>
    </source>
</evidence>
<feature type="transmembrane region" description="Helical" evidence="12">
    <location>
        <begin position="385"/>
        <end position="403"/>
    </location>
</feature>
<keyword evidence="9 12" id="KW-0520">NAD</keyword>
<feature type="transmembrane region" description="Helical" evidence="12">
    <location>
        <begin position="423"/>
        <end position="439"/>
    </location>
</feature>
<reference evidence="15" key="1">
    <citation type="journal article" date="2021" name="New">
        <title>Does mitochondrial DNA replication in Chlamydomonas require a reverse transcriptase?</title>
        <authorList>
            <person name="Smith D.R."/>
            <person name="Craig R.J."/>
        </authorList>
    </citation>
    <scope>NUCLEOTIDE SEQUENCE</scope>
    <source>
        <strain evidence="15">NIES-2212</strain>
    </source>
</reference>
<feature type="domain" description="NADH:quinone oxidoreductase/Mrp antiporter transmembrane" evidence="14">
    <location>
        <begin position="115"/>
        <end position="394"/>
    </location>
</feature>
<feature type="transmembrane region" description="Helical" evidence="12">
    <location>
        <begin position="28"/>
        <end position="47"/>
    </location>
</feature>
<sequence>MFITLLLLAFALSLVFVPESQAYVVRTYALVATLLTMWAVTWLWWTFDASGHGLQMLVILGRSHIAFGIDGVALSLMLLTSVLFPICMLLLRSVAGFMTFILLEVLILGALCVLDLLGFYILFEASLILLFLLIGRAPYGSLEAAYKIVLYTMAGSLVLLPTLFMIYSECGTTNVLYMTCASNHQTVLGWGLLAVLAVKIPLMPVHLWLPEAHVAAPTAGSVLLAGVLLKLGGIGFLRFMLPVVPEFCVSVFPLVATLCLVSFLFSTLSTLRQIDLKKIVAYSSIAHMSLVTLAIFSQSEFSVYSSSFMMIAHGLISPALFMIVGILYDRAHTKFILYFSGLGASMPIGSTLFFLFTLGNLAFPLFPNFIAEILCLVSIFAVHELLAYVFCVCQVLGAAYGFWAFNRVVHGMPRGPSDVTRTEFNSVLPLLIGTVWLGLKPMA</sequence>
<name>A0A7L9CWV7_9CHLO</name>
<geneLocation type="mitochondrion" evidence="15"/>
<keyword evidence="13" id="KW-0732">Signal</keyword>
<gene>
    <name evidence="15" type="primary">nad4</name>
</gene>
<evidence type="ECO:0000256" key="1">
    <source>
        <dbReference type="ARBA" id="ARBA00003257"/>
    </source>
</evidence>
<dbReference type="AlphaFoldDB" id="A0A7L9CWV7"/>
<keyword evidence="8 12" id="KW-1133">Transmembrane helix</keyword>
<keyword evidence="12 15" id="KW-0496">Mitochondrion</keyword>
<dbReference type="GO" id="GO:0031966">
    <property type="term" value="C:mitochondrial membrane"/>
    <property type="evidence" value="ECO:0007669"/>
    <property type="project" value="UniProtKB-SubCell"/>
</dbReference>
<keyword evidence="7" id="KW-1278">Translocase</keyword>
<proteinExistence type="inferred from homology"/>
<dbReference type="InterPro" id="IPR003918">
    <property type="entry name" value="NADH_UbQ_OxRdtase"/>
</dbReference>
<evidence type="ECO:0000256" key="6">
    <source>
        <dbReference type="ARBA" id="ARBA00022692"/>
    </source>
</evidence>
<dbReference type="InterPro" id="IPR010227">
    <property type="entry name" value="NADH_Q_OxRdtase_chainM/4"/>
</dbReference>
<protein>
    <recommendedName>
        <fullName evidence="5 12">NADH-ubiquinone oxidoreductase chain 4</fullName>
        <ecNumber evidence="4 12">7.1.1.2</ecNumber>
    </recommendedName>
</protein>
<feature type="transmembrane region" description="Helical" evidence="12">
    <location>
        <begin position="335"/>
        <end position="355"/>
    </location>
</feature>
<evidence type="ECO:0000259" key="14">
    <source>
        <dbReference type="Pfam" id="PF00361"/>
    </source>
</evidence>
<comment type="catalytic activity">
    <reaction evidence="12">
        <text>a ubiquinone + NADH + 5 H(+)(in) = a ubiquinol + NAD(+) + 4 H(+)(out)</text>
        <dbReference type="Rhea" id="RHEA:29091"/>
        <dbReference type="Rhea" id="RHEA-COMP:9565"/>
        <dbReference type="Rhea" id="RHEA-COMP:9566"/>
        <dbReference type="ChEBI" id="CHEBI:15378"/>
        <dbReference type="ChEBI" id="CHEBI:16389"/>
        <dbReference type="ChEBI" id="CHEBI:17976"/>
        <dbReference type="ChEBI" id="CHEBI:57540"/>
        <dbReference type="ChEBI" id="CHEBI:57945"/>
        <dbReference type="EC" id="7.1.1.2"/>
    </reaction>
</comment>
<dbReference type="GO" id="GO:0003954">
    <property type="term" value="F:NADH dehydrogenase activity"/>
    <property type="evidence" value="ECO:0007669"/>
    <property type="project" value="TreeGrafter"/>
</dbReference>
<dbReference type="GO" id="GO:0042773">
    <property type="term" value="P:ATP synthesis coupled electron transport"/>
    <property type="evidence" value="ECO:0007669"/>
    <property type="project" value="InterPro"/>
</dbReference>
<evidence type="ECO:0000256" key="13">
    <source>
        <dbReference type="SAM" id="SignalP"/>
    </source>
</evidence>
<evidence type="ECO:0000256" key="12">
    <source>
        <dbReference type="RuleBase" id="RU003297"/>
    </source>
</evidence>
<dbReference type="GO" id="GO:0048039">
    <property type="term" value="F:ubiquinone binding"/>
    <property type="evidence" value="ECO:0007669"/>
    <property type="project" value="TreeGrafter"/>
</dbReference>
<dbReference type="PANTHER" id="PTHR43507:SF1">
    <property type="entry name" value="NADH-UBIQUINONE OXIDOREDUCTASE CHAIN 4"/>
    <property type="match status" value="1"/>
</dbReference>
<accession>A0A7L9CWV7</accession>
<dbReference type="GO" id="GO:0015990">
    <property type="term" value="P:electron transport coupled proton transport"/>
    <property type="evidence" value="ECO:0007669"/>
    <property type="project" value="TreeGrafter"/>
</dbReference>
<comment type="function">
    <text evidence="1">Core subunit of the mitochondrial membrane respiratory chain NADH dehydrogenase (Complex I) that is believed to belong to the minimal assembly required for catalysis. Complex I functions in the transfer of electrons from NADH to the respiratory chain. The immediate electron acceptor for the enzyme is believed to be ubiquinone.</text>
</comment>
<evidence type="ECO:0000256" key="7">
    <source>
        <dbReference type="ARBA" id="ARBA00022967"/>
    </source>
</evidence>
<evidence type="ECO:0000256" key="5">
    <source>
        <dbReference type="ARBA" id="ARBA00021006"/>
    </source>
</evidence>
<feature type="transmembrane region" description="Helical" evidence="12">
    <location>
        <begin position="247"/>
        <end position="267"/>
    </location>
</feature>
<comment type="function">
    <text evidence="12">Core subunit of the mitochondrial membrane respiratory chain NADH dehydrogenase (Complex I) which catalyzes electron transfer from NADH through the respiratory chain, using ubiquinone as an electron acceptor. Essential for the catalytic activity and assembly of complex I.</text>
</comment>
<feature type="transmembrane region" description="Helical" evidence="12">
    <location>
        <begin position="144"/>
        <end position="167"/>
    </location>
</feature>
<keyword evidence="10 12" id="KW-0830">Ubiquinone</keyword>
<feature type="chain" id="PRO_5029589856" description="NADH-ubiquinone oxidoreductase chain 4" evidence="13">
    <location>
        <begin position="23"/>
        <end position="443"/>
    </location>
</feature>
<dbReference type="NCBIfam" id="TIGR01972">
    <property type="entry name" value="NDH_I_M"/>
    <property type="match status" value="1"/>
</dbReference>
<evidence type="ECO:0000256" key="8">
    <source>
        <dbReference type="ARBA" id="ARBA00022989"/>
    </source>
</evidence>
<comment type="subcellular location">
    <subcellularLocation>
        <location evidence="2">Membrane</location>
        <topology evidence="2">Multi-pass membrane protein</topology>
    </subcellularLocation>
    <subcellularLocation>
        <location evidence="12">Mitochondrion membrane</location>
        <topology evidence="12">Multi-pass membrane protein</topology>
    </subcellularLocation>
</comment>
<evidence type="ECO:0000256" key="3">
    <source>
        <dbReference type="ARBA" id="ARBA00009025"/>
    </source>
</evidence>
<dbReference type="PRINTS" id="PR01437">
    <property type="entry name" value="NUOXDRDTASE4"/>
</dbReference>
<dbReference type="GO" id="GO:0008137">
    <property type="term" value="F:NADH dehydrogenase (ubiquinone) activity"/>
    <property type="evidence" value="ECO:0007669"/>
    <property type="project" value="UniProtKB-UniRule"/>
</dbReference>
<evidence type="ECO:0000256" key="4">
    <source>
        <dbReference type="ARBA" id="ARBA00012944"/>
    </source>
</evidence>
<keyword evidence="12" id="KW-0679">Respiratory chain</keyword>
<keyword evidence="12" id="KW-0249">Electron transport</keyword>
<dbReference type="EC" id="7.1.1.2" evidence="4 12"/>
<feature type="transmembrane region" description="Helical" evidence="12">
    <location>
        <begin position="97"/>
        <end position="123"/>
    </location>
</feature>
<dbReference type="Pfam" id="PF00361">
    <property type="entry name" value="Proton_antipo_M"/>
    <property type="match status" value="1"/>
</dbReference>
<keyword evidence="6 12" id="KW-0812">Transmembrane</keyword>
<dbReference type="InterPro" id="IPR001750">
    <property type="entry name" value="ND/Mrp_TM"/>
</dbReference>
<organism evidence="15">
    <name type="scientific">Edaphochlamys debaryana</name>
    <dbReference type="NCBI Taxonomy" id="47281"/>
    <lineage>
        <taxon>Eukaryota</taxon>
        <taxon>Viridiplantae</taxon>
        <taxon>Chlorophyta</taxon>
        <taxon>core chlorophytes</taxon>
        <taxon>Chlorophyceae</taxon>
        <taxon>CS clade</taxon>
        <taxon>Chlamydomonadales</taxon>
        <taxon>Chlamydomonadales incertae sedis</taxon>
        <taxon>Edaphochlamys</taxon>
    </lineage>
</organism>
<dbReference type="EMBL" id="MT872349">
    <property type="protein sequence ID" value="QOJ46280.1"/>
    <property type="molecule type" value="Genomic_DNA"/>
</dbReference>
<feature type="transmembrane region" description="Helical" evidence="12">
    <location>
        <begin position="361"/>
        <end position="380"/>
    </location>
</feature>
<feature type="transmembrane region" description="Helical" evidence="12">
    <location>
        <begin position="221"/>
        <end position="241"/>
    </location>
</feature>